<dbReference type="Pfam" id="PF03050">
    <property type="entry name" value="DDE_Tnp_IS66"/>
    <property type="match status" value="1"/>
</dbReference>
<reference evidence="2 3" key="1">
    <citation type="submission" date="2019-03" db="EMBL/GenBank/DDBJ databases">
        <title>Genomic Encyclopedia of Type Strains, Phase IV (KMG-V): Genome sequencing to study the core and pangenomes of soil and plant-associated prokaryotes.</title>
        <authorList>
            <person name="Whitman W."/>
        </authorList>
    </citation>
    <scope>NUCLEOTIDE SEQUENCE [LARGE SCALE GENOMIC DNA]</scope>
    <source>
        <strain evidence="2 3">23C40</strain>
    </source>
</reference>
<accession>A0A4R2BN62</accession>
<protein>
    <submittedName>
        <fullName evidence="2">Transposase IS66 family protein</fullName>
    </submittedName>
</protein>
<dbReference type="InterPro" id="IPR004291">
    <property type="entry name" value="Transposase_IS66_central"/>
</dbReference>
<dbReference type="EMBL" id="SLVU01000015">
    <property type="protein sequence ID" value="TCN27629.1"/>
    <property type="molecule type" value="Genomic_DNA"/>
</dbReference>
<dbReference type="Proteomes" id="UP000295043">
    <property type="component" value="Unassembled WGS sequence"/>
</dbReference>
<dbReference type="AlphaFoldDB" id="A0A4R2BN62"/>
<name>A0A4R2BN62_9HYPH</name>
<evidence type="ECO:0000313" key="2">
    <source>
        <dbReference type="EMBL" id="TCN27629.1"/>
    </source>
</evidence>
<organism evidence="2 3">
    <name type="scientific">Sinorhizobium americanum</name>
    <dbReference type="NCBI Taxonomy" id="194963"/>
    <lineage>
        <taxon>Bacteria</taxon>
        <taxon>Pseudomonadati</taxon>
        <taxon>Pseudomonadota</taxon>
        <taxon>Alphaproteobacteria</taxon>
        <taxon>Hyphomicrobiales</taxon>
        <taxon>Rhizobiaceae</taxon>
        <taxon>Sinorhizobium/Ensifer group</taxon>
        <taxon>Sinorhizobium</taxon>
    </lineage>
</organism>
<feature type="domain" description="Transposase IS66 central" evidence="1">
    <location>
        <begin position="128"/>
        <end position="193"/>
    </location>
</feature>
<evidence type="ECO:0000313" key="3">
    <source>
        <dbReference type="Proteomes" id="UP000295043"/>
    </source>
</evidence>
<evidence type="ECO:0000259" key="1">
    <source>
        <dbReference type="Pfam" id="PF03050"/>
    </source>
</evidence>
<proteinExistence type="predicted"/>
<sequence>MTVVRMATAGQSPFATSAGKMSTRRWSRPATLGRFASIPLIMPISKIRPTTATSAFGSPITRLLHGITVPNNGRLGSRKLPTAVRSRATFPKTGTSITRLGHLGTRRPQDLDLCPRSTSLGGRCSTGRVYYFAPDWKEDHVHHHLSRRAASFKGYGKLYEPGENGKSRFREALCWAHWQRDFHDIWISYKSEITRGTRSYRPNCSAKTWNSWRRSSAIPLTYGSIISVVHGDDETTTALTDDGIDELNQMLSAAHRSPEAWNDFLDSFVDDEELIARVKAKSPR</sequence>
<gene>
    <name evidence="2" type="ORF">EV184_11587</name>
</gene>
<comment type="caution">
    <text evidence="2">The sequence shown here is derived from an EMBL/GenBank/DDBJ whole genome shotgun (WGS) entry which is preliminary data.</text>
</comment>